<gene>
    <name evidence="1" type="ORF">THF1A12_750013</name>
</gene>
<comment type="caution">
    <text evidence="1">The sequence shown here is derived from an EMBL/GenBank/DDBJ whole genome shotgun (WGS) entry which is preliminary data.</text>
</comment>
<reference evidence="1" key="1">
    <citation type="submission" date="2022-01" db="EMBL/GenBank/DDBJ databases">
        <authorList>
            <person name="Lagorce A."/>
        </authorList>
    </citation>
    <scope>NUCLEOTIDE SEQUENCE</scope>
    <source>
        <strain evidence="1">Th15_F1_A12</strain>
    </source>
</reference>
<dbReference type="AlphaFoldDB" id="A0AAU9QXN4"/>
<proteinExistence type="predicted"/>
<dbReference type="EMBL" id="CAKMUD010000133">
    <property type="protein sequence ID" value="CAH1603599.1"/>
    <property type="molecule type" value="Genomic_DNA"/>
</dbReference>
<protein>
    <recommendedName>
        <fullName evidence="3">DUF3265 domain-containing protein</fullName>
    </recommendedName>
</protein>
<evidence type="ECO:0000313" key="2">
    <source>
        <dbReference type="Proteomes" id="UP001295462"/>
    </source>
</evidence>
<organism evidence="1 2">
    <name type="scientific">Vibrio jasicida</name>
    <dbReference type="NCBI Taxonomy" id="766224"/>
    <lineage>
        <taxon>Bacteria</taxon>
        <taxon>Pseudomonadati</taxon>
        <taxon>Pseudomonadota</taxon>
        <taxon>Gammaproteobacteria</taxon>
        <taxon>Vibrionales</taxon>
        <taxon>Vibrionaceae</taxon>
        <taxon>Vibrio</taxon>
    </lineage>
</organism>
<name>A0AAU9QXN4_9VIBR</name>
<dbReference type="Proteomes" id="UP001295462">
    <property type="component" value="Unassembled WGS sequence"/>
</dbReference>
<sequence>MCIDINSSGDARQSSSHNVISCCVKVSHGYYGLKVCNKQSLCHFGTQTNKQFKSDSARVAFWVLVKFSVYGGQIRCRGRVLHTLIGR</sequence>
<accession>A0AAU9QXN4</accession>
<evidence type="ECO:0008006" key="3">
    <source>
        <dbReference type="Google" id="ProtNLM"/>
    </source>
</evidence>
<evidence type="ECO:0000313" key="1">
    <source>
        <dbReference type="EMBL" id="CAH1603599.1"/>
    </source>
</evidence>